<dbReference type="Gene3D" id="3.60.40.10">
    <property type="entry name" value="PPM-type phosphatase domain"/>
    <property type="match status" value="1"/>
</dbReference>
<keyword evidence="2" id="KW-0597">Phosphoprotein</keyword>
<protein>
    <submittedName>
        <fullName evidence="4">Fused response regulator/phosphatase</fullName>
    </submittedName>
</protein>
<feature type="domain" description="Response regulatory" evidence="3">
    <location>
        <begin position="7"/>
        <end position="124"/>
    </location>
</feature>
<organism evidence="4 5">
    <name type="scientific">Colwellia asteriadis</name>
    <dbReference type="NCBI Taxonomy" id="517723"/>
    <lineage>
        <taxon>Bacteria</taxon>
        <taxon>Pseudomonadati</taxon>
        <taxon>Pseudomonadota</taxon>
        <taxon>Gammaproteobacteria</taxon>
        <taxon>Alteromonadales</taxon>
        <taxon>Colwelliaceae</taxon>
        <taxon>Colwellia</taxon>
    </lineage>
</organism>
<evidence type="ECO:0000259" key="3">
    <source>
        <dbReference type="PROSITE" id="PS50110"/>
    </source>
</evidence>
<dbReference type="Gene3D" id="3.30.565.10">
    <property type="entry name" value="Histidine kinase-like ATPase, C-terminal domain"/>
    <property type="match status" value="1"/>
</dbReference>
<keyword evidence="5" id="KW-1185">Reference proteome</keyword>
<dbReference type="SUPFAM" id="SSF81606">
    <property type="entry name" value="PP2C-like"/>
    <property type="match status" value="1"/>
</dbReference>
<dbReference type="InterPro" id="IPR001932">
    <property type="entry name" value="PPM-type_phosphatase-like_dom"/>
</dbReference>
<dbReference type="PANTHER" id="PTHR43156:SF2">
    <property type="entry name" value="STAGE II SPORULATION PROTEIN E"/>
    <property type="match status" value="1"/>
</dbReference>
<dbReference type="InterPro" id="IPR011006">
    <property type="entry name" value="CheY-like_superfamily"/>
</dbReference>
<proteinExistence type="predicted"/>
<dbReference type="InterPro" id="IPR036457">
    <property type="entry name" value="PPM-type-like_dom_sf"/>
</dbReference>
<dbReference type="InterPro" id="IPR036890">
    <property type="entry name" value="HATPase_C_sf"/>
</dbReference>
<evidence type="ECO:0000313" key="4">
    <source>
        <dbReference type="EMBL" id="GAA0818909.1"/>
    </source>
</evidence>
<dbReference type="Gene3D" id="3.40.50.2300">
    <property type="match status" value="1"/>
</dbReference>
<name>A0ABP3WH85_9GAMM</name>
<keyword evidence="1" id="KW-0378">Hydrolase</keyword>
<dbReference type="PANTHER" id="PTHR43156">
    <property type="entry name" value="STAGE II SPORULATION PROTEIN E-RELATED"/>
    <property type="match status" value="1"/>
</dbReference>
<comment type="caution">
    <text evidence="4">The sequence shown here is derived from an EMBL/GenBank/DDBJ whole genome shotgun (WGS) entry which is preliminary data.</text>
</comment>
<reference evidence="5" key="1">
    <citation type="journal article" date="2019" name="Int. J. Syst. Evol. Microbiol.">
        <title>The Global Catalogue of Microorganisms (GCM) 10K type strain sequencing project: providing services to taxonomists for standard genome sequencing and annotation.</title>
        <authorList>
            <consortium name="The Broad Institute Genomics Platform"/>
            <consortium name="The Broad Institute Genome Sequencing Center for Infectious Disease"/>
            <person name="Wu L."/>
            <person name="Ma J."/>
        </authorList>
    </citation>
    <scope>NUCLEOTIDE SEQUENCE [LARGE SCALE GENOMIC DNA]</scope>
    <source>
        <strain evidence="5">JCM 15608</strain>
    </source>
</reference>
<dbReference type="Pfam" id="PF07228">
    <property type="entry name" value="SpoIIE"/>
    <property type="match status" value="1"/>
</dbReference>
<dbReference type="RefSeq" id="WP_343817476.1">
    <property type="nucleotide sequence ID" value="NZ_BAAAFA010000007.1"/>
</dbReference>
<evidence type="ECO:0000313" key="5">
    <source>
        <dbReference type="Proteomes" id="UP001500021"/>
    </source>
</evidence>
<evidence type="ECO:0000256" key="2">
    <source>
        <dbReference type="PROSITE-ProRule" id="PRU00169"/>
    </source>
</evidence>
<gene>
    <name evidence="4" type="ORF">GCM10009111_22290</name>
</gene>
<dbReference type="InterPro" id="IPR052016">
    <property type="entry name" value="Bact_Sigma-Reg"/>
</dbReference>
<dbReference type="PROSITE" id="PS50110">
    <property type="entry name" value="RESPONSE_REGULATORY"/>
    <property type="match status" value="1"/>
</dbReference>
<accession>A0ABP3WH85</accession>
<dbReference type="InterPro" id="IPR001789">
    <property type="entry name" value="Sig_transdc_resp-reg_receiver"/>
</dbReference>
<dbReference type="SUPFAM" id="SSF55874">
    <property type="entry name" value="ATPase domain of HSP90 chaperone/DNA topoisomerase II/histidine kinase"/>
    <property type="match status" value="1"/>
</dbReference>
<dbReference type="SMART" id="SM00331">
    <property type="entry name" value="PP2C_SIG"/>
    <property type="match status" value="1"/>
</dbReference>
<dbReference type="Pfam" id="PF00072">
    <property type="entry name" value="Response_reg"/>
    <property type="match status" value="1"/>
</dbReference>
<dbReference type="EMBL" id="BAAAFA010000007">
    <property type="protein sequence ID" value="GAA0818909.1"/>
    <property type="molecule type" value="Genomic_DNA"/>
</dbReference>
<dbReference type="Proteomes" id="UP001500021">
    <property type="component" value="Unassembled WGS sequence"/>
</dbReference>
<dbReference type="SUPFAM" id="SSF52172">
    <property type="entry name" value="CheY-like"/>
    <property type="match status" value="1"/>
</dbReference>
<evidence type="ECO:0000256" key="1">
    <source>
        <dbReference type="ARBA" id="ARBA00022801"/>
    </source>
</evidence>
<sequence length="586" mass="64987">MPSSKNLVLIVDDSKVQCKVLSALLEEDNYRVIVANDGATGVEMFITHQPDLVLMDVNMPIMNGYEATRRIKAMSGVGNLAPLMFITSMGSDESFINCVEAGGDSILVRPFSSAVFKAKIKALQRISDLVEQVKSLQHEQKNDAELAEKMMSEVIESRNYGLDRIGVIKKPAALFSGDIQLSALSPNGNIHVLLGDFTGHGLRSSIGAIPITETFRVMTKKGFSISDIIMQINSQLYTLLPGDLFFAAGFACISEHEKSAYVLNAGLPDAYLFNEQADIKHQFSSKHPPLGILPEILSDVQLDIINIHPHDRLVFLTDGIIEARNQEGEYFGSQRFETAVKEGVIEGDIAKNIQKKLADFCKNTEQEDDISLVDIPCCSWINNNDITVISSNLSDELSELDNSLSIPLAWSYHLHLTGKLLKNTNPIPLVMNQINDLEGAGEHWQSLYTILTELFVNALDHGVLKLDSALKNSPEGFSSYFNERTQRLNLLQENKQGNAHEDFVRISLQYYPLFQGGKMLIKIKDSGVGFNVLKVIKTNSQLLNTGMSLSGRGINIVDQLCDTLEYQEDGTLVIASYIWRNKQVLD</sequence>
<dbReference type="CDD" id="cd17546">
    <property type="entry name" value="REC_hyHK_CKI1_RcsC-like"/>
    <property type="match status" value="1"/>
</dbReference>
<dbReference type="SMART" id="SM00448">
    <property type="entry name" value="REC"/>
    <property type="match status" value="1"/>
</dbReference>
<feature type="modified residue" description="4-aspartylphosphate" evidence="2">
    <location>
        <position position="56"/>
    </location>
</feature>